<feature type="domain" description="Septin-type G" evidence="3">
    <location>
        <begin position="52"/>
        <end position="134"/>
    </location>
</feature>
<dbReference type="PANTHER" id="PTHR32046:SF11">
    <property type="entry name" value="IMMUNE-ASSOCIATED NUCLEOTIDE-BINDING PROTEIN 10-LIKE"/>
    <property type="match status" value="1"/>
</dbReference>
<proteinExistence type="inferred from homology"/>
<dbReference type="InterPro" id="IPR030379">
    <property type="entry name" value="G_SEPTIN_dom"/>
</dbReference>
<dbReference type="Gene3D" id="3.40.50.300">
    <property type="entry name" value="P-loop containing nucleotide triphosphate hydrolases"/>
    <property type="match status" value="1"/>
</dbReference>
<name>A0A3Q0R3W4_AMPCI</name>
<evidence type="ECO:0000313" key="4">
    <source>
        <dbReference type="Ensembl" id="ENSACIP00000004926.1"/>
    </source>
</evidence>
<evidence type="ECO:0000259" key="3">
    <source>
        <dbReference type="Pfam" id="PF00735"/>
    </source>
</evidence>
<dbReference type="OMA" id="HINHTIR"/>
<dbReference type="STRING" id="61819.ENSACIP00000004926"/>
<organism evidence="4 5">
    <name type="scientific">Amphilophus citrinellus</name>
    <name type="common">Midas cichlid</name>
    <name type="synonym">Cichlasoma citrinellum</name>
    <dbReference type="NCBI Taxonomy" id="61819"/>
    <lineage>
        <taxon>Eukaryota</taxon>
        <taxon>Metazoa</taxon>
        <taxon>Chordata</taxon>
        <taxon>Craniata</taxon>
        <taxon>Vertebrata</taxon>
        <taxon>Euteleostomi</taxon>
        <taxon>Actinopterygii</taxon>
        <taxon>Neopterygii</taxon>
        <taxon>Teleostei</taxon>
        <taxon>Neoteleostei</taxon>
        <taxon>Acanthomorphata</taxon>
        <taxon>Ovalentaria</taxon>
        <taxon>Cichlomorphae</taxon>
        <taxon>Cichliformes</taxon>
        <taxon>Cichlidae</taxon>
        <taxon>New World cichlids</taxon>
        <taxon>Cichlasomatinae</taxon>
        <taxon>Heroini</taxon>
        <taxon>Amphilophus</taxon>
    </lineage>
</organism>
<evidence type="ECO:0000256" key="2">
    <source>
        <dbReference type="SAM" id="Coils"/>
    </source>
</evidence>
<keyword evidence="1" id="KW-0342">GTP-binding</keyword>
<reference evidence="4" key="1">
    <citation type="submission" date="2025-08" db="UniProtKB">
        <authorList>
            <consortium name="Ensembl"/>
        </authorList>
    </citation>
    <scope>IDENTIFICATION</scope>
</reference>
<dbReference type="PANTHER" id="PTHR32046">
    <property type="entry name" value="G DOMAIN-CONTAINING PROTEIN"/>
    <property type="match status" value="1"/>
</dbReference>
<protein>
    <recommendedName>
        <fullName evidence="3">Septin-type G domain-containing protein</fullName>
    </recommendedName>
</protein>
<keyword evidence="5" id="KW-1185">Reference proteome</keyword>
<evidence type="ECO:0000256" key="1">
    <source>
        <dbReference type="RuleBase" id="RU004560"/>
    </source>
</evidence>
<keyword evidence="1" id="KW-0547">Nucleotide-binding</keyword>
<keyword evidence="2" id="KW-0175">Coiled coil</keyword>
<dbReference type="Pfam" id="PF00735">
    <property type="entry name" value="Septin"/>
    <property type="match status" value="1"/>
</dbReference>
<dbReference type="CDD" id="cd00882">
    <property type="entry name" value="Ras_like_GTPase"/>
    <property type="match status" value="1"/>
</dbReference>
<feature type="coiled-coil region" evidence="2">
    <location>
        <begin position="408"/>
        <end position="460"/>
    </location>
</feature>
<dbReference type="Proteomes" id="UP000261340">
    <property type="component" value="Unplaced"/>
</dbReference>
<dbReference type="Ensembl" id="ENSACIT00000005083.1">
    <property type="protein sequence ID" value="ENSACIP00000004926.1"/>
    <property type="gene ID" value="ENSACIG00000003888.1"/>
</dbReference>
<dbReference type="PROSITE" id="PS00675">
    <property type="entry name" value="SIGMA54_INTERACT_1"/>
    <property type="match status" value="1"/>
</dbReference>
<dbReference type="GO" id="GO:0005525">
    <property type="term" value="F:GTP binding"/>
    <property type="evidence" value="ECO:0007669"/>
    <property type="project" value="UniProtKB-KW"/>
</dbReference>
<dbReference type="AlphaFoldDB" id="A0A3Q0R3W4"/>
<reference evidence="4" key="2">
    <citation type="submission" date="2025-09" db="UniProtKB">
        <authorList>
            <consortium name="Ensembl"/>
        </authorList>
    </citation>
    <scope>IDENTIFICATION</scope>
</reference>
<comment type="similarity">
    <text evidence="1">Belongs to the TRAFAC class TrmE-Era-EngA-EngB-Septin-like GTPase superfamily. Septin GTPase family.</text>
</comment>
<dbReference type="InterPro" id="IPR027417">
    <property type="entry name" value="P-loop_NTPase"/>
</dbReference>
<dbReference type="SUPFAM" id="SSF52540">
    <property type="entry name" value="P-loop containing nucleoside triphosphate hydrolases"/>
    <property type="match status" value="1"/>
</dbReference>
<accession>A0A3Q0R3W4</accession>
<dbReference type="GeneTree" id="ENSGT00500000044904"/>
<feature type="coiled-coil region" evidence="2">
    <location>
        <begin position="287"/>
        <end position="331"/>
    </location>
</feature>
<evidence type="ECO:0000313" key="5">
    <source>
        <dbReference type="Proteomes" id="UP000261340"/>
    </source>
</evidence>
<sequence length="531" mass="60998">VCQEHSPLPRQVCLSVRIPSGTPAVYKLTTKMETTENGKRVTFGEKNVNKVNKTILLVGETGSGKSTVINVLINYAIGVRWEDEVWFEIVQEDKKKRRTESQTSDVIVYEIFGFEDQTLPYSLTIIDTPGFGDTRGIERDDMIRKSLLDLFQSKDGVHEVHLVGLVMKASDNRLSDRLRYIFDGMMSLFGNDLDKNIVALITHSNGRIPKIPLQAIEEAKIKCAKNEKNQPVYFLFDNCQNEDRTEDTEHLQHAENLTMTGVRDFTAFLETAAPRKVVISLDVLNERIRLTASIQNLQEKIKLTELKQAEIRQTQEALKKHEEEMKKNQKFTVEVDEPYKEKKSIDGGMWLFFYEGAVCCTVCEENCHYPGCSMAWYPKHCEVIKKGHCTVCTGKCPTSAHVKERWRYETKTRKVKKTEEEIKEKYEKNKTDHKIKSSLLEILKREMKQLTAEKKQLLDESYQHVVSLEQIALKADSASTIVHLDFLVEKMKDEGDTEKVQKLEEMRSRVDEVTRGAARYMTLKPTTGGKQ</sequence>
<dbReference type="InterPro" id="IPR025662">
    <property type="entry name" value="Sigma_54_int_dom_ATP-bd_1"/>
</dbReference>